<dbReference type="GO" id="GO:0071949">
    <property type="term" value="F:FAD binding"/>
    <property type="evidence" value="ECO:0007669"/>
    <property type="project" value="InterPro"/>
</dbReference>
<evidence type="ECO:0000256" key="1">
    <source>
        <dbReference type="ARBA" id="ARBA00022630"/>
    </source>
</evidence>
<dbReference type="GO" id="GO:0044550">
    <property type="term" value="P:secondary metabolite biosynthetic process"/>
    <property type="evidence" value="ECO:0007669"/>
    <property type="project" value="TreeGrafter"/>
</dbReference>
<evidence type="ECO:0000256" key="4">
    <source>
        <dbReference type="SAM" id="MobiDB-lite"/>
    </source>
</evidence>
<dbReference type="InterPro" id="IPR036188">
    <property type="entry name" value="FAD/NAD-bd_sf"/>
</dbReference>
<feature type="domain" description="FAD-binding" evidence="5">
    <location>
        <begin position="32"/>
        <end position="230"/>
    </location>
</feature>
<dbReference type="InterPro" id="IPR051104">
    <property type="entry name" value="FAD_monoxygenase"/>
</dbReference>
<feature type="compositionally biased region" description="Low complexity" evidence="4">
    <location>
        <begin position="230"/>
        <end position="247"/>
    </location>
</feature>
<accession>A0A5C3Q717</accession>
<dbReference type="Pfam" id="PF01494">
    <property type="entry name" value="FAD_binding_3"/>
    <property type="match status" value="2"/>
</dbReference>
<reference evidence="6 7" key="1">
    <citation type="journal article" date="2019" name="Nat. Ecol. Evol.">
        <title>Megaphylogeny resolves global patterns of mushroom evolution.</title>
        <authorList>
            <person name="Varga T."/>
            <person name="Krizsan K."/>
            <person name="Foldi C."/>
            <person name="Dima B."/>
            <person name="Sanchez-Garcia M."/>
            <person name="Sanchez-Ramirez S."/>
            <person name="Szollosi G.J."/>
            <person name="Szarkandi J.G."/>
            <person name="Papp V."/>
            <person name="Albert L."/>
            <person name="Andreopoulos W."/>
            <person name="Angelini C."/>
            <person name="Antonin V."/>
            <person name="Barry K.W."/>
            <person name="Bougher N.L."/>
            <person name="Buchanan P."/>
            <person name="Buyck B."/>
            <person name="Bense V."/>
            <person name="Catcheside P."/>
            <person name="Chovatia M."/>
            <person name="Cooper J."/>
            <person name="Damon W."/>
            <person name="Desjardin D."/>
            <person name="Finy P."/>
            <person name="Geml J."/>
            <person name="Haridas S."/>
            <person name="Hughes K."/>
            <person name="Justo A."/>
            <person name="Karasinski D."/>
            <person name="Kautmanova I."/>
            <person name="Kiss B."/>
            <person name="Kocsube S."/>
            <person name="Kotiranta H."/>
            <person name="LaButti K.M."/>
            <person name="Lechner B.E."/>
            <person name="Liimatainen K."/>
            <person name="Lipzen A."/>
            <person name="Lukacs Z."/>
            <person name="Mihaltcheva S."/>
            <person name="Morgado L.N."/>
            <person name="Niskanen T."/>
            <person name="Noordeloos M.E."/>
            <person name="Ohm R.A."/>
            <person name="Ortiz-Santana B."/>
            <person name="Ovrebo C."/>
            <person name="Racz N."/>
            <person name="Riley R."/>
            <person name="Savchenko A."/>
            <person name="Shiryaev A."/>
            <person name="Soop K."/>
            <person name="Spirin V."/>
            <person name="Szebenyi C."/>
            <person name="Tomsovsky M."/>
            <person name="Tulloss R.E."/>
            <person name="Uehling J."/>
            <person name="Grigoriev I.V."/>
            <person name="Vagvolgyi C."/>
            <person name="Papp T."/>
            <person name="Martin F.M."/>
            <person name="Miettinen O."/>
            <person name="Hibbett D.S."/>
            <person name="Nagy L.G."/>
        </authorList>
    </citation>
    <scope>NUCLEOTIDE SEQUENCE [LARGE SCALE GENOMIC DNA]</scope>
    <source>
        <strain evidence="6 7">CBS 309.79</strain>
    </source>
</reference>
<dbReference type="SUPFAM" id="SSF51905">
    <property type="entry name" value="FAD/NAD(P)-binding domain"/>
    <property type="match status" value="1"/>
</dbReference>
<dbReference type="STRING" id="1884261.A0A5C3Q717"/>
<protein>
    <recommendedName>
        <fullName evidence="5">FAD-binding domain-containing protein</fullName>
    </recommendedName>
</protein>
<dbReference type="PRINTS" id="PR00420">
    <property type="entry name" value="RNGMNOXGNASE"/>
</dbReference>
<keyword evidence="3" id="KW-0560">Oxidoreductase</keyword>
<dbReference type="PANTHER" id="PTHR46720">
    <property type="entry name" value="HYDROXYLASE, PUTATIVE (AFU_ORTHOLOGUE AFUA_3G01460)-RELATED"/>
    <property type="match status" value="1"/>
</dbReference>
<feature type="region of interest" description="Disordered" evidence="4">
    <location>
        <begin position="225"/>
        <end position="269"/>
    </location>
</feature>
<dbReference type="GO" id="GO:0016491">
    <property type="term" value="F:oxidoreductase activity"/>
    <property type="evidence" value="ECO:0007669"/>
    <property type="project" value="UniProtKB-KW"/>
</dbReference>
<feature type="domain" description="FAD-binding" evidence="5">
    <location>
        <begin position="419"/>
        <end position="486"/>
    </location>
</feature>
<keyword evidence="2" id="KW-0274">FAD</keyword>
<dbReference type="Gene3D" id="3.50.50.60">
    <property type="entry name" value="FAD/NAD(P)-binding domain"/>
    <property type="match status" value="1"/>
</dbReference>
<organism evidence="6 7">
    <name type="scientific">Pterulicium gracile</name>
    <dbReference type="NCBI Taxonomy" id="1884261"/>
    <lineage>
        <taxon>Eukaryota</taxon>
        <taxon>Fungi</taxon>
        <taxon>Dikarya</taxon>
        <taxon>Basidiomycota</taxon>
        <taxon>Agaricomycotina</taxon>
        <taxon>Agaricomycetes</taxon>
        <taxon>Agaricomycetidae</taxon>
        <taxon>Agaricales</taxon>
        <taxon>Pleurotineae</taxon>
        <taxon>Pterulaceae</taxon>
        <taxon>Pterulicium</taxon>
    </lineage>
</organism>
<keyword evidence="1" id="KW-0285">Flavoprotein</keyword>
<proteinExistence type="predicted"/>
<gene>
    <name evidence="6" type="ORF">BDV98DRAFT_596765</name>
</gene>
<feature type="compositionally biased region" description="Polar residues" evidence="4">
    <location>
        <begin position="253"/>
        <end position="262"/>
    </location>
</feature>
<dbReference type="AlphaFoldDB" id="A0A5C3Q717"/>
<keyword evidence="7" id="KW-1185">Reference proteome</keyword>
<name>A0A5C3Q717_9AGAR</name>
<sequence>MHPQVISEFETYLKTTTTMQRTNTSTTPIRLAVVGGGLCGLTLGAALSRAQSAPSYVGTRIEVSIYEAAHTFKELGASVTLNSNALLALSELNLLDHIISHTGQTPRLSTLFYTLGADTIPMNFGGKLPVTPEEAELHQVRNFTAERGEMTLHRARFMEALMPLLDEGTTKVYFEKRCVDIGYLAAEDTYRVEFADGTRVEADMVVGADGVRSVVREVVGRGWGEGTGDATAHSSTASSASESPAAAFDGPRASTSRSNLEYTSHPDADPQLSYTGSKVYRALVPYEKLVQAGVKLDLQRLLVIVGLQHNIFTAPLANGTFINVAAYHNDHALLCRPNPPASRPWVRRGVSSEEMTDDFFGSSDEGGWSEDVRTLLRLAAEDANVWFMHDLNPGLESFVSVGRESDDGGSLKGLGRTGGRVVLIGDAAHASTPHLGAGIGQGIEDVHLLTSLLTHPLNLQSPLPSLEAILHTYSTTRLPRANAVSRHSAAIGQLHGSFMSMEVKSMNRSMLGPGLMERKKAFRARLEEFEGVRRGVHEFDVRVEVEGAVRALVRKGWFSNDSELESPSATTT</sequence>
<dbReference type="PANTHER" id="PTHR46720:SF3">
    <property type="entry name" value="FAD-BINDING DOMAIN-CONTAINING PROTEIN-RELATED"/>
    <property type="match status" value="1"/>
</dbReference>
<dbReference type="EMBL" id="ML178848">
    <property type="protein sequence ID" value="TFK97346.1"/>
    <property type="molecule type" value="Genomic_DNA"/>
</dbReference>
<dbReference type="OrthoDB" id="417877at2759"/>
<evidence type="ECO:0000313" key="7">
    <source>
        <dbReference type="Proteomes" id="UP000305067"/>
    </source>
</evidence>
<evidence type="ECO:0000259" key="5">
    <source>
        <dbReference type="Pfam" id="PF01494"/>
    </source>
</evidence>
<dbReference type="Proteomes" id="UP000305067">
    <property type="component" value="Unassembled WGS sequence"/>
</dbReference>
<evidence type="ECO:0000313" key="6">
    <source>
        <dbReference type="EMBL" id="TFK97346.1"/>
    </source>
</evidence>
<evidence type="ECO:0000256" key="3">
    <source>
        <dbReference type="ARBA" id="ARBA00023002"/>
    </source>
</evidence>
<evidence type="ECO:0000256" key="2">
    <source>
        <dbReference type="ARBA" id="ARBA00022827"/>
    </source>
</evidence>
<dbReference type="InterPro" id="IPR002938">
    <property type="entry name" value="FAD-bd"/>
</dbReference>